<reference evidence="1 2" key="1">
    <citation type="journal article" date="2016" name="Nat. Commun.">
        <title>Thousands of microbial genomes shed light on interconnected biogeochemical processes in an aquifer system.</title>
        <authorList>
            <person name="Anantharaman K."/>
            <person name="Brown C.T."/>
            <person name="Hug L.A."/>
            <person name="Sharon I."/>
            <person name="Castelle C.J."/>
            <person name="Probst A.J."/>
            <person name="Thomas B.C."/>
            <person name="Singh A."/>
            <person name="Wilkins M.J."/>
            <person name="Karaoz U."/>
            <person name="Brodie E.L."/>
            <person name="Williams K.H."/>
            <person name="Hubbard S.S."/>
            <person name="Banfield J.F."/>
        </authorList>
    </citation>
    <scope>NUCLEOTIDE SEQUENCE [LARGE SCALE GENOMIC DNA]</scope>
</reference>
<accession>A0A1F5NQD5</accession>
<dbReference type="STRING" id="1817822.A2826_01235"/>
<gene>
    <name evidence="1" type="ORF">A2826_01235</name>
</gene>
<comment type="caution">
    <text evidence="1">The sequence shown here is derived from an EMBL/GenBank/DDBJ whole genome shotgun (WGS) entry which is preliminary data.</text>
</comment>
<protein>
    <submittedName>
        <fullName evidence="1">Uncharacterized protein</fullName>
    </submittedName>
</protein>
<name>A0A1F5NQD5_9BACT</name>
<proteinExistence type="predicted"/>
<dbReference type="EMBL" id="MFEI01000044">
    <property type="protein sequence ID" value="OGE79895.1"/>
    <property type="molecule type" value="Genomic_DNA"/>
</dbReference>
<dbReference type="Proteomes" id="UP000177912">
    <property type="component" value="Unassembled WGS sequence"/>
</dbReference>
<evidence type="ECO:0000313" key="1">
    <source>
        <dbReference type="EMBL" id="OGE79895.1"/>
    </source>
</evidence>
<dbReference type="AlphaFoldDB" id="A0A1F5NQD5"/>
<organism evidence="1 2">
    <name type="scientific">Candidatus Doudnabacteria bacterium RIFCSPHIGHO2_01_FULL_43_23</name>
    <dbReference type="NCBI Taxonomy" id="1817822"/>
    <lineage>
        <taxon>Bacteria</taxon>
        <taxon>Candidatus Doudnaibacteriota</taxon>
    </lineage>
</organism>
<sequence length="59" mass="6859">MTKFDKQKFEAINSIRTLCRHCKAGEIHDCPVSRVINQIEEIKGIPIIVNDKLHHVMFI</sequence>
<evidence type="ECO:0000313" key="2">
    <source>
        <dbReference type="Proteomes" id="UP000177912"/>
    </source>
</evidence>